<keyword evidence="2" id="KW-0378">Hydrolase</keyword>
<evidence type="ECO:0000256" key="1">
    <source>
        <dbReference type="ARBA" id="ARBA00005375"/>
    </source>
</evidence>
<dbReference type="OrthoDB" id="6509975at2759"/>
<dbReference type="InterPro" id="IPR029033">
    <property type="entry name" value="His_PPase_superfam"/>
</dbReference>
<sequence>MVAISKLVNNGLLLVGQQFYRDLATPEQASVESYNVVRYLGGSGPYVQHPGFGISTDIPDKCTLEQVHLMSRHGERFPSLSAGKRFESIMKKVNAYNETFKGELEFFNDYSYFVEDKDYYEKETTSINSEGTFSGTTDAMKHGLSFRAKYGSLFNVSEETLKVFTANSARVHQTSRYFAEGFMGDEYSAENVDFYILDEGADMGANSMTPSYGCLDYHWDINEDIVATYNESYLNGARERLLEGNEKFNLTTSDVKNLFQWCAYEINVTPQGARTITEKYNCGGTSYVRYVINDAVIPIETCQSGPGFSCELSEFESYIEKRLEGISYGSQCGINSTVPSTVSFLWDYAEKNYTAPDGDF</sequence>
<organism evidence="3 4">
    <name type="scientific">Metschnikowia pulcherrima</name>
    <dbReference type="NCBI Taxonomy" id="27326"/>
    <lineage>
        <taxon>Eukaryota</taxon>
        <taxon>Fungi</taxon>
        <taxon>Dikarya</taxon>
        <taxon>Ascomycota</taxon>
        <taxon>Saccharomycotina</taxon>
        <taxon>Pichiomycetes</taxon>
        <taxon>Metschnikowiaceae</taxon>
        <taxon>Metschnikowia</taxon>
    </lineage>
</organism>
<evidence type="ECO:0008006" key="5">
    <source>
        <dbReference type="Google" id="ProtNLM"/>
    </source>
</evidence>
<accession>A0A8H7GYM0</accession>
<dbReference type="Gene3D" id="3.40.50.1240">
    <property type="entry name" value="Phosphoglycerate mutase-like"/>
    <property type="match status" value="2"/>
</dbReference>
<gene>
    <name evidence="3" type="ORF">HF325_000957</name>
</gene>
<dbReference type="InterPro" id="IPR033379">
    <property type="entry name" value="Acid_Pase_AS"/>
</dbReference>
<evidence type="ECO:0000313" key="3">
    <source>
        <dbReference type="EMBL" id="KAF8005500.1"/>
    </source>
</evidence>
<dbReference type="PANTHER" id="PTHR20963">
    <property type="entry name" value="MULTIPLE INOSITOL POLYPHOSPHATE PHOSPHATASE-RELATED"/>
    <property type="match status" value="1"/>
</dbReference>
<dbReference type="SUPFAM" id="SSF53254">
    <property type="entry name" value="Phosphoglycerate mutase-like"/>
    <property type="match status" value="1"/>
</dbReference>
<dbReference type="GO" id="GO:0009277">
    <property type="term" value="C:fungal-type cell wall"/>
    <property type="evidence" value="ECO:0007669"/>
    <property type="project" value="TreeGrafter"/>
</dbReference>
<evidence type="ECO:0000313" key="4">
    <source>
        <dbReference type="Proteomes" id="UP000649328"/>
    </source>
</evidence>
<protein>
    <recommendedName>
        <fullName evidence="5">Acid phosphatase</fullName>
    </recommendedName>
</protein>
<dbReference type="Pfam" id="PF00328">
    <property type="entry name" value="His_Phos_2"/>
    <property type="match status" value="1"/>
</dbReference>
<keyword evidence="4" id="KW-1185">Reference proteome</keyword>
<dbReference type="PANTHER" id="PTHR20963:SF18">
    <property type="entry name" value="ACID PHOSPHATASE PHO11-RELATED"/>
    <property type="match status" value="1"/>
</dbReference>
<dbReference type="GO" id="GO:0003993">
    <property type="term" value="F:acid phosphatase activity"/>
    <property type="evidence" value="ECO:0007669"/>
    <property type="project" value="TreeGrafter"/>
</dbReference>
<reference evidence="3" key="1">
    <citation type="submission" date="2020-10" db="EMBL/GenBank/DDBJ databases">
        <title>The Whole-Genome Sequence of Metschnikowia persimmonesis, a Novel Endophytic Yeast Species Isolated from Medicinal Plant Diospyros kaki Thumb.</title>
        <authorList>
            <person name="Rahmat E."/>
            <person name="Kang Y."/>
        </authorList>
    </citation>
    <scope>NUCLEOTIDE SEQUENCE</scope>
    <source>
        <strain evidence="3">KIOM G15050</strain>
    </source>
</reference>
<dbReference type="CDD" id="cd07061">
    <property type="entry name" value="HP_HAP_like"/>
    <property type="match status" value="1"/>
</dbReference>
<proteinExistence type="inferred from homology"/>
<name>A0A8H7GYM0_9ASCO</name>
<evidence type="ECO:0000256" key="2">
    <source>
        <dbReference type="ARBA" id="ARBA00022801"/>
    </source>
</evidence>
<dbReference type="AlphaFoldDB" id="A0A8H7GYM0"/>
<dbReference type="EMBL" id="JACBPP010000001">
    <property type="protein sequence ID" value="KAF8005500.1"/>
    <property type="molecule type" value="Genomic_DNA"/>
</dbReference>
<comment type="caution">
    <text evidence="3">The sequence shown here is derived from an EMBL/GenBank/DDBJ whole genome shotgun (WGS) entry which is preliminary data.</text>
</comment>
<dbReference type="InterPro" id="IPR000560">
    <property type="entry name" value="His_Pase_clade-2"/>
</dbReference>
<dbReference type="Proteomes" id="UP000649328">
    <property type="component" value="Unassembled WGS sequence"/>
</dbReference>
<comment type="similarity">
    <text evidence="1">Belongs to the histidine acid phosphatase family.</text>
</comment>
<dbReference type="PROSITE" id="PS00616">
    <property type="entry name" value="HIS_ACID_PHOSPHAT_1"/>
    <property type="match status" value="1"/>
</dbReference>